<evidence type="ECO:0000313" key="1">
    <source>
        <dbReference type="EMBL" id="CAL62692.1"/>
    </source>
</evidence>
<gene>
    <name evidence="1" type="ordered locus">HEAR2570</name>
</gene>
<dbReference type="Proteomes" id="UP000006697">
    <property type="component" value="Chromosome"/>
</dbReference>
<dbReference type="HOGENOM" id="CLU_2916263_0_0_4"/>
<protein>
    <submittedName>
        <fullName evidence="1">Uncharacterized protein</fullName>
    </submittedName>
</protein>
<sequence>MTFAWHACQVPHASVITGIFFISSITKTHLYMGRQPIELLLKFKSIYCFIGNKFGRYACHS</sequence>
<reference evidence="1 2" key="1">
    <citation type="journal article" date="2007" name="PLoS Genet.">
        <title>A tale of two oxidation states: bacterial colonization of arsenic-rich environments.</title>
        <authorList>
            <person name="Muller D."/>
            <person name="Medigue C."/>
            <person name="Koechler S."/>
            <person name="Barbe V."/>
            <person name="Barakat M."/>
            <person name="Talla E."/>
            <person name="Bonnefoy V."/>
            <person name="Krin E."/>
            <person name="Arsene-Ploetze F."/>
            <person name="Carapito C."/>
            <person name="Chandler M."/>
            <person name="Cournoyer B."/>
            <person name="Cruveiller S."/>
            <person name="Dossat C."/>
            <person name="Duval S."/>
            <person name="Heymann M."/>
            <person name="Leize E."/>
            <person name="Lieutaud A."/>
            <person name="Lievremont D."/>
            <person name="Makita Y."/>
            <person name="Mangenot S."/>
            <person name="Nitschke W."/>
            <person name="Ortet P."/>
            <person name="Perdrial N."/>
            <person name="Schoepp B."/>
            <person name="Siguier N."/>
            <person name="Simeonova D.D."/>
            <person name="Rouy Z."/>
            <person name="Segurens B."/>
            <person name="Turlin E."/>
            <person name="Vallenet D."/>
            <person name="Van Dorsselaer A."/>
            <person name="Weiss S."/>
            <person name="Weissenbach J."/>
            <person name="Lett M.C."/>
            <person name="Danchin A."/>
            <person name="Bertin P.N."/>
        </authorList>
    </citation>
    <scope>NUCLEOTIDE SEQUENCE [LARGE SCALE GENOMIC DNA]</scope>
    <source>
        <strain evidence="2">ULPAs1</strain>
    </source>
</reference>
<proteinExistence type="predicted"/>
<name>A4G855_HERAR</name>
<dbReference type="EMBL" id="CU207211">
    <property type="protein sequence ID" value="CAL62692.1"/>
    <property type="molecule type" value="Genomic_DNA"/>
</dbReference>
<keyword evidence="2" id="KW-1185">Reference proteome</keyword>
<dbReference type="KEGG" id="har:HEAR2570"/>
<evidence type="ECO:0000313" key="2">
    <source>
        <dbReference type="Proteomes" id="UP000006697"/>
    </source>
</evidence>
<dbReference type="STRING" id="204773.HEAR2570"/>
<accession>A4G855</accession>
<organism evidence="1 2">
    <name type="scientific">Herminiimonas arsenicoxydans</name>
    <dbReference type="NCBI Taxonomy" id="204773"/>
    <lineage>
        <taxon>Bacteria</taxon>
        <taxon>Pseudomonadati</taxon>
        <taxon>Pseudomonadota</taxon>
        <taxon>Betaproteobacteria</taxon>
        <taxon>Burkholderiales</taxon>
        <taxon>Oxalobacteraceae</taxon>
        <taxon>Herminiimonas</taxon>
    </lineage>
</organism>
<dbReference type="AlphaFoldDB" id="A4G855"/>